<dbReference type="RefSeq" id="WP_083601474.1">
    <property type="nucleotide sequence ID" value="NZ_AP024897.1"/>
</dbReference>
<dbReference type="SUPFAM" id="SSF55816">
    <property type="entry name" value="5'-nucleotidase (syn. UDP-sugar hydrolase), C-terminal domain"/>
    <property type="match status" value="1"/>
</dbReference>
<keyword evidence="1" id="KW-0732">Signal</keyword>
<dbReference type="OrthoDB" id="9803927at2"/>
<dbReference type="GO" id="GO:0030288">
    <property type="term" value="C:outer membrane-bounded periplasmic space"/>
    <property type="evidence" value="ECO:0007669"/>
    <property type="project" value="TreeGrafter"/>
</dbReference>
<dbReference type="GO" id="GO:0008768">
    <property type="term" value="F:UDP-sugar diphosphatase activity"/>
    <property type="evidence" value="ECO:0007669"/>
    <property type="project" value="TreeGrafter"/>
</dbReference>
<feature type="signal peptide" evidence="1">
    <location>
        <begin position="1"/>
        <end position="28"/>
    </location>
</feature>
<dbReference type="EMBL" id="FRFG01000002">
    <property type="protein sequence ID" value="SHO54326.1"/>
    <property type="molecule type" value="Genomic_DNA"/>
</dbReference>
<dbReference type="InterPro" id="IPR006179">
    <property type="entry name" value="5_nucleotidase/apyrase"/>
</dbReference>
<keyword evidence="1" id="KW-0547">Nucleotide-binding</keyword>
<proteinExistence type="inferred from homology"/>
<keyword evidence="4" id="KW-1185">Reference proteome</keyword>
<dbReference type="STRING" id="1117707.VQ7734_00040"/>
<dbReference type="PRINTS" id="PR01607">
    <property type="entry name" value="APYRASEFAMLY"/>
</dbReference>
<evidence type="ECO:0000313" key="3">
    <source>
        <dbReference type="EMBL" id="SHO54326.1"/>
    </source>
</evidence>
<feature type="chain" id="PRO_5011834236" evidence="1">
    <location>
        <begin position="29"/>
        <end position="680"/>
    </location>
</feature>
<dbReference type="InterPro" id="IPR036907">
    <property type="entry name" value="5'-Nucleotdase_C_sf"/>
</dbReference>
<comment type="similarity">
    <text evidence="1">Belongs to the 5'-nucleotidase family.</text>
</comment>
<keyword evidence="1" id="KW-0378">Hydrolase</keyword>
<dbReference type="Pfam" id="PF02872">
    <property type="entry name" value="5_nucleotid_C"/>
    <property type="match status" value="1"/>
</dbReference>
<protein>
    <submittedName>
        <fullName evidence="3">Trifunctional nucleotide phosphoesterase protein YfkN</fullName>
    </submittedName>
</protein>
<name>A0A1M7YPB6_9VIBR</name>
<dbReference type="PROSITE" id="PS51257">
    <property type="entry name" value="PROKAR_LIPOPROTEIN"/>
    <property type="match status" value="1"/>
</dbReference>
<sequence>MQPTLFRRTHIKKLIAATLITTVIAGCAFDDDDKTQENSDVAFTLQLLHVADMDGSNAVALANAGNFASNVAALRSQYPNNTLFLSSGDNYIPGSRYKAAADDSMTNVAGIGTPGVGRADIAMLNAMGVEASAVGNHELDGGTEEFASIVGADNAYPGTSFPYLSSNMIFSDDSNTAPLVTTDGQIASTIPHSFAATTIIEVNGEKIGIVGATTPTNEVITSTGDITVLPASDSTTELAALIQAKVDTLTATGINKVILLAHMQRIDIEEELATLLKDVDIIVAGGSNTRLSDSTDRLWAGDTSAGDYPLLFKSASDENVAVVNVDGDYKYLGRLVAGFDENGELLTNTIDKNVSGVFISDSQMVTELGGTANTAVDNIVSAINDVIVAAEKNIVGHTDVYLNGIKSEVRSEETNLGDLTADANLWYAKIADSGIQISIKNGGGIRASIGYAAYPPGSTNAEDLQYLPPAAYPAAGKNEGDISQYDLQSALAFNNSLTTMELTAAELKDIFEHTVAEIDASDTSGYGGGRFPQISGMRFTYDPTLTARTSAGNDGQRITELAVDTNGDGTYDDTVVTGGTLQGDTTRTFKVVTLGYLGTGGDGYPFPCTASGDSCTNQTALSDTMGSNDPQLATFADTGTEQDALAEYLLATYPDTTSPFTTADDIDDTSVTDTRIIRQN</sequence>
<dbReference type="GO" id="GO:0000166">
    <property type="term" value="F:nucleotide binding"/>
    <property type="evidence" value="ECO:0007669"/>
    <property type="project" value="UniProtKB-KW"/>
</dbReference>
<dbReference type="GO" id="GO:0008253">
    <property type="term" value="F:5'-nucleotidase activity"/>
    <property type="evidence" value="ECO:0007669"/>
    <property type="project" value="TreeGrafter"/>
</dbReference>
<dbReference type="AlphaFoldDB" id="A0A1M7YPB6"/>
<organism evidence="3 4">
    <name type="scientific">Vibrio quintilis</name>
    <dbReference type="NCBI Taxonomy" id="1117707"/>
    <lineage>
        <taxon>Bacteria</taxon>
        <taxon>Pseudomonadati</taxon>
        <taxon>Pseudomonadota</taxon>
        <taxon>Gammaproteobacteria</taxon>
        <taxon>Vibrionales</taxon>
        <taxon>Vibrionaceae</taxon>
        <taxon>Vibrio</taxon>
    </lineage>
</organism>
<dbReference type="Gene3D" id="3.90.780.10">
    <property type="entry name" value="5'-Nucleotidase, C-terminal domain"/>
    <property type="match status" value="1"/>
</dbReference>
<reference evidence="4" key="1">
    <citation type="submission" date="2016-12" db="EMBL/GenBank/DDBJ databases">
        <authorList>
            <person name="Rodrigo-Torres L."/>
            <person name="Arahal R.D."/>
            <person name="Lucena T."/>
        </authorList>
    </citation>
    <scope>NUCLEOTIDE SEQUENCE [LARGE SCALE GENOMIC DNA]</scope>
</reference>
<dbReference type="SUPFAM" id="SSF56300">
    <property type="entry name" value="Metallo-dependent phosphatases"/>
    <property type="match status" value="1"/>
</dbReference>
<dbReference type="InterPro" id="IPR029052">
    <property type="entry name" value="Metallo-depent_PP-like"/>
</dbReference>
<feature type="domain" description="5'-Nucleotidase C-terminal" evidence="2">
    <location>
        <begin position="395"/>
        <end position="605"/>
    </location>
</feature>
<dbReference type="GO" id="GO:0009166">
    <property type="term" value="P:nucleotide catabolic process"/>
    <property type="evidence" value="ECO:0007669"/>
    <property type="project" value="InterPro"/>
</dbReference>
<evidence type="ECO:0000256" key="1">
    <source>
        <dbReference type="RuleBase" id="RU362119"/>
    </source>
</evidence>
<evidence type="ECO:0000259" key="2">
    <source>
        <dbReference type="Pfam" id="PF02872"/>
    </source>
</evidence>
<dbReference type="InterPro" id="IPR008334">
    <property type="entry name" value="5'-Nucleotdase_C"/>
</dbReference>
<dbReference type="PANTHER" id="PTHR11575:SF24">
    <property type="entry name" value="5'-NUCLEOTIDASE"/>
    <property type="match status" value="1"/>
</dbReference>
<evidence type="ECO:0000313" key="4">
    <source>
        <dbReference type="Proteomes" id="UP000184600"/>
    </source>
</evidence>
<dbReference type="PANTHER" id="PTHR11575">
    <property type="entry name" value="5'-NUCLEOTIDASE-RELATED"/>
    <property type="match status" value="1"/>
</dbReference>
<accession>A0A1M7YPB6</accession>
<dbReference type="Gene3D" id="3.60.21.10">
    <property type="match status" value="1"/>
</dbReference>
<dbReference type="Proteomes" id="UP000184600">
    <property type="component" value="Unassembled WGS sequence"/>
</dbReference>
<gene>
    <name evidence="3" type="primary">yfkN_1</name>
    <name evidence="3" type="ORF">VQ7734_00040</name>
</gene>